<dbReference type="AlphaFoldDB" id="A0A8E2UT01"/>
<comment type="caution">
    <text evidence="2">The sequence shown here is derived from an EMBL/GenBank/DDBJ whole genome shotgun (WGS) entry which is preliminary data.</text>
</comment>
<dbReference type="InterPro" id="IPR001509">
    <property type="entry name" value="Epimerase_deHydtase"/>
</dbReference>
<dbReference type="Pfam" id="PF01370">
    <property type="entry name" value="Epimerase"/>
    <property type="match status" value="1"/>
</dbReference>
<name>A0A8E2UT01_9BURK</name>
<dbReference type="InterPro" id="IPR050177">
    <property type="entry name" value="Lipid_A_modif_metabolic_enz"/>
</dbReference>
<proteinExistence type="predicted"/>
<dbReference type="EMBL" id="PVFZ01000068">
    <property type="protein sequence ID" value="PRF18719.1"/>
    <property type="molecule type" value="Genomic_DNA"/>
</dbReference>
<protein>
    <submittedName>
        <fullName evidence="2">NAD-dependent dehydratase</fullName>
    </submittedName>
</protein>
<accession>A0A8E2UT01</accession>
<dbReference type="PANTHER" id="PTHR43245:SF58">
    <property type="entry name" value="BLL5923 PROTEIN"/>
    <property type="match status" value="1"/>
</dbReference>
<feature type="domain" description="NAD-dependent epimerase/dehydratase" evidence="1">
    <location>
        <begin position="3"/>
        <end position="221"/>
    </location>
</feature>
<dbReference type="RefSeq" id="WP_105768175.1">
    <property type="nucleotide sequence ID" value="NZ_CAJHCX010000016.1"/>
</dbReference>
<dbReference type="InterPro" id="IPR036291">
    <property type="entry name" value="NAD(P)-bd_dom_sf"/>
</dbReference>
<evidence type="ECO:0000259" key="1">
    <source>
        <dbReference type="Pfam" id="PF01370"/>
    </source>
</evidence>
<gene>
    <name evidence="2" type="ORF">C6P98_27480</name>
</gene>
<evidence type="ECO:0000313" key="2">
    <source>
        <dbReference type="EMBL" id="PRF18719.1"/>
    </source>
</evidence>
<reference evidence="2 3" key="1">
    <citation type="submission" date="2018-03" db="EMBL/GenBank/DDBJ databases">
        <authorList>
            <person name="Nguyen K."/>
            <person name="Fouts D."/>
            <person name="Sutton G."/>
        </authorList>
    </citation>
    <scope>NUCLEOTIDE SEQUENCE [LARGE SCALE GENOMIC DNA]</scope>
    <source>
        <strain evidence="2 3">AU17135</strain>
    </source>
</reference>
<dbReference type="CDD" id="cd05232">
    <property type="entry name" value="UDP_G4E_4_SDR_e"/>
    <property type="match status" value="1"/>
</dbReference>
<sequence length="321" mass="34577">MHVVVTGANGFVGTAVCRTLVENGHRVTGIVRRAGAAPIGVNECVYGGGEFDAIGERWPAEHGAIDCVVHLAARVHVMSESASDPDAAFQAMNVDATRRVAEAAHRHGVRRIVFVSSIKALAEADDGRPLSEVMPPHPQDPYGRSKRDAELLLRQFGESTGLETVIVRPPLVYGPGVRANFLRMMDAVAHGIPLPFGSISARRSIVYVDNLADALLQCVVDSRAAGECFHVADDDALSVAELLRLVGDALCKPARLIPVPAAALRAIGRLTGRSAAIERLTGSLQLDTSRIKRVLEWQPPYTTRQGIEATAAWYRSRDTRN</sequence>
<dbReference type="PANTHER" id="PTHR43245">
    <property type="entry name" value="BIFUNCTIONAL POLYMYXIN RESISTANCE PROTEIN ARNA"/>
    <property type="match status" value="1"/>
</dbReference>
<evidence type="ECO:0000313" key="3">
    <source>
        <dbReference type="Proteomes" id="UP000237686"/>
    </source>
</evidence>
<dbReference type="SUPFAM" id="SSF51735">
    <property type="entry name" value="NAD(P)-binding Rossmann-fold domains"/>
    <property type="match status" value="1"/>
</dbReference>
<organism evidence="2 3">
    <name type="scientific">Burkholderia multivorans</name>
    <dbReference type="NCBI Taxonomy" id="87883"/>
    <lineage>
        <taxon>Bacteria</taxon>
        <taxon>Pseudomonadati</taxon>
        <taxon>Pseudomonadota</taxon>
        <taxon>Betaproteobacteria</taxon>
        <taxon>Burkholderiales</taxon>
        <taxon>Burkholderiaceae</taxon>
        <taxon>Burkholderia</taxon>
        <taxon>Burkholderia cepacia complex</taxon>
    </lineage>
</organism>
<dbReference type="Gene3D" id="3.40.50.720">
    <property type="entry name" value="NAD(P)-binding Rossmann-like Domain"/>
    <property type="match status" value="1"/>
</dbReference>
<dbReference type="Proteomes" id="UP000237686">
    <property type="component" value="Unassembled WGS sequence"/>
</dbReference>